<evidence type="ECO:0000256" key="6">
    <source>
        <dbReference type="ARBA" id="ARBA00023004"/>
    </source>
</evidence>
<protein>
    <submittedName>
        <fullName evidence="11">Cytochrome P450 71A1</fullName>
        <ecNumber evidence="11">4.99.1.6</ecNumber>
    </submittedName>
</protein>
<comment type="cofactor">
    <cofactor evidence="1 8">
        <name>heme</name>
        <dbReference type="ChEBI" id="CHEBI:30413"/>
    </cofactor>
</comment>
<dbReference type="GO" id="GO:0005506">
    <property type="term" value="F:iron ion binding"/>
    <property type="evidence" value="ECO:0007669"/>
    <property type="project" value="InterPro"/>
</dbReference>
<keyword evidence="3 8" id="KW-0349">Heme</keyword>
<dbReference type="PRINTS" id="PR00385">
    <property type="entry name" value="P450"/>
</dbReference>
<keyword evidence="11" id="KW-0456">Lyase</keyword>
<dbReference type="PROSITE" id="PS00086">
    <property type="entry name" value="CYTOCHROME_P450"/>
    <property type="match status" value="1"/>
</dbReference>
<name>A0A6B9F1B3_9ROSI</name>
<dbReference type="InterPro" id="IPR002401">
    <property type="entry name" value="Cyt_P450_E_grp-I"/>
</dbReference>
<comment type="similarity">
    <text evidence="2 9">Belongs to the cytochrome P450 family.</text>
</comment>
<sequence>MESPSWASYAAAWLATLALLLLSRHLRRRKANLPPGPKPWPIIGNLNLIGSLPHRSIHELSKKYGPIMHLRFGSFPVVVGSSVEMAKAFLKTHDVAFANRPKIAAGKYTTYNYSDITWSPYGPYWRQARRMCLLELFSAKRLESYEYIRREEMNALLRGLYESSANVVTLKDHLSTVSLNVISRMVLGKKYTDESEVSIVSPEEFKKMLDELFLLSGVLNIGDSIPWIDFLDLQGYIKRMKALSKKFDRFLEHVLDEHIAKKKDGKDDAAKDMVDVLLDLADDPTLDVKLERHGVKAFTQDLIAGGTESSAVTVEWAISELLRKPEIFKKATEELDTVIGRDRWVEEKDIVNLPFINAIAKETMRLHPVAPMLVPRLAREDCNIEGYDILKGTRVLVNVWTIGRDPKLWDNPDEFCPERFIGKDIDVKGHDYELLPFGAGRRMCPGYSLGLKVIQSSLANLLHGFTWKLPGNMEKEDLDMDEIFGLSTPKKIPLDAVVEPRLPQHVYSV</sequence>
<dbReference type="PRINTS" id="PR00463">
    <property type="entry name" value="EP450I"/>
</dbReference>
<dbReference type="GO" id="GO:0016829">
    <property type="term" value="F:lyase activity"/>
    <property type="evidence" value="ECO:0007669"/>
    <property type="project" value="UniProtKB-KW"/>
</dbReference>
<evidence type="ECO:0000256" key="9">
    <source>
        <dbReference type="RuleBase" id="RU000461"/>
    </source>
</evidence>
<evidence type="ECO:0000256" key="5">
    <source>
        <dbReference type="ARBA" id="ARBA00023002"/>
    </source>
</evidence>
<dbReference type="FunFam" id="1.10.630.10:FF:000038">
    <property type="entry name" value="Cytochrome P450 84A1"/>
    <property type="match status" value="1"/>
</dbReference>
<reference evidence="11" key="1">
    <citation type="submission" date="2019-05" db="EMBL/GenBank/DDBJ databases">
        <authorList>
            <person name="Wang Y."/>
            <person name="Yuan X."/>
        </authorList>
    </citation>
    <scope>NUCLEOTIDE SEQUENCE</scope>
</reference>
<evidence type="ECO:0000256" key="8">
    <source>
        <dbReference type="PIRSR" id="PIRSR602401-1"/>
    </source>
</evidence>
<dbReference type="GO" id="GO:0004497">
    <property type="term" value="F:monooxygenase activity"/>
    <property type="evidence" value="ECO:0007669"/>
    <property type="project" value="UniProtKB-KW"/>
</dbReference>
<accession>A0A6B9F1B3</accession>
<evidence type="ECO:0000256" key="4">
    <source>
        <dbReference type="ARBA" id="ARBA00022723"/>
    </source>
</evidence>
<dbReference type="AlphaFoldDB" id="A0A6B9F1B3"/>
<dbReference type="Pfam" id="PF00067">
    <property type="entry name" value="p450"/>
    <property type="match status" value="1"/>
</dbReference>
<dbReference type="PANTHER" id="PTHR47944">
    <property type="entry name" value="CYTOCHROME P450 98A9"/>
    <property type="match status" value="1"/>
</dbReference>
<proteinExistence type="evidence at transcript level"/>
<dbReference type="CDD" id="cd20618">
    <property type="entry name" value="CYP71_clan"/>
    <property type="match status" value="1"/>
</dbReference>
<feature type="signal peptide" evidence="10">
    <location>
        <begin position="1"/>
        <end position="31"/>
    </location>
</feature>
<dbReference type="GO" id="GO:0020037">
    <property type="term" value="F:heme binding"/>
    <property type="evidence" value="ECO:0007669"/>
    <property type="project" value="InterPro"/>
</dbReference>
<feature type="binding site" description="axial binding residue" evidence="8">
    <location>
        <position position="444"/>
    </location>
    <ligand>
        <name>heme</name>
        <dbReference type="ChEBI" id="CHEBI:30413"/>
    </ligand>
    <ligandPart>
        <name>Fe</name>
        <dbReference type="ChEBI" id="CHEBI:18248"/>
    </ligandPart>
</feature>
<dbReference type="GO" id="GO:0044550">
    <property type="term" value="P:secondary metabolite biosynthetic process"/>
    <property type="evidence" value="ECO:0007669"/>
    <property type="project" value="UniProtKB-ARBA"/>
</dbReference>
<evidence type="ECO:0000256" key="1">
    <source>
        <dbReference type="ARBA" id="ARBA00001971"/>
    </source>
</evidence>
<evidence type="ECO:0000256" key="10">
    <source>
        <dbReference type="SAM" id="SignalP"/>
    </source>
</evidence>
<keyword evidence="5 9" id="KW-0560">Oxidoreductase</keyword>
<dbReference type="InterPro" id="IPR036396">
    <property type="entry name" value="Cyt_P450_sf"/>
</dbReference>
<evidence type="ECO:0000256" key="3">
    <source>
        <dbReference type="ARBA" id="ARBA00022617"/>
    </source>
</evidence>
<evidence type="ECO:0000256" key="2">
    <source>
        <dbReference type="ARBA" id="ARBA00010617"/>
    </source>
</evidence>
<feature type="chain" id="PRO_5025517249" evidence="10">
    <location>
        <begin position="32"/>
        <end position="509"/>
    </location>
</feature>
<dbReference type="EMBL" id="MK959317">
    <property type="protein sequence ID" value="QGX89946.1"/>
    <property type="molecule type" value="mRNA"/>
</dbReference>
<dbReference type="EC" id="4.99.1.6" evidence="11"/>
<evidence type="ECO:0000313" key="11">
    <source>
        <dbReference type="EMBL" id="QGX89946.1"/>
    </source>
</evidence>
<evidence type="ECO:0000256" key="7">
    <source>
        <dbReference type="ARBA" id="ARBA00023033"/>
    </source>
</evidence>
<dbReference type="GO" id="GO:0016705">
    <property type="term" value="F:oxidoreductase activity, acting on paired donors, with incorporation or reduction of molecular oxygen"/>
    <property type="evidence" value="ECO:0007669"/>
    <property type="project" value="InterPro"/>
</dbReference>
<organism evidence="11">
    <name type="scientific">Betula alnoides</name>
    <dbReference type="NCBI Taxonomy" id="284673"/>
    <lineage>
        <taxon>Eukaryota</taxon>
        <taxon>Viridiplantae</taxon>
        <taxon>Streptophyta</taxon>
        <taxon>Embryophyta</taxon>
        <taxon>Tracheophyta</taxon>
        <taxon>Spermatophyta</taxon>
        <taxon>Magnoliopsida</taxon>
        <taxon>eudicotyledons</taxon>
        <taxon>Gunneridae</taxon>
        <taxon>Pentapetalae</taxon>
        <taxon>rosids</taxon>
        <taxon>fabids</taxon>
        <taxon>Fagales</taxon>
        <taxon>Betulaceae</taxon>
        <taxon>Betula</taxon>
    </lineage>
</organism>
<keyword evidence="6 8" id="KW-0408">Iron</keyword>
<keyword evidence="4 8" id="KW-0479">Metal-binding</keyword>
<keyword evidence="7 9" id="KW-0503">Monooxygenase</keyword>
<dbReference type="SUPFAM" id="SSF48264">
    <property type="entry name" value="Cytochrome P450"/>
    <property type="match status" value="1"/>
</dbReference>
<dbReference type="InterPro" id="IPR017972">
    <property type="entry name" value="Cyt_P450_CS"/>
</dbReference>
<dbReference type="Gene3D" id="1.10.630.10">
    <property type="entry name" value="Cytochrome P450"/>
    <property type="match status" value="1"/>
</dbReference>
<keyword evidence="10" id="KW-0732">Signal</keyword>
<dbReference type="InterPro" id="IPR001128">
    <property type="entry name" value="Cyt_P450"/>
</dbReference>
<dbReference type="PANTHER" id="PTHR47944:SF4">
    <property type="entry name" value="OS09G0441700 PROTEIN"/>
    <property type="match status" value="1"/>
</dbReference>